<evidence type="ECO:0000313" key="1">
    <source>
        <dbReference type="EMBL" id="CAJ0797018.1"/>
    </source>
</evidence>
<sequence>MNDLPYLNFQLLERLALQSDAVQTLCDCTKTSLAGWASLPVSFPEGQLQRVGTLIQGNVDEATFAEFLPNGTGYWSDNAPIAPFYFPYNRSDVWECTACRRIFLRYTEGGGYFVDQRIRVLTQSLLVDAALP</sequence>
<comment type="caution">
    <text evidence="1">The sequence shown here is derived from an EMBL/GenBank/DDBJ whole genome shotgun (WGS) entry which is preliminary data.</text>
</comment>
<name>A0ABC8QKR5_9RALS</name>
<reference evidence="1 2" key="1">
    <citation type="submission" date="2023-07" db="EMBL/GenBank/DDBJ databases">
        <authorList>
            <person name="Peeters C."/>
        </authorList>
    </citation>
    <scope>NUCLEOTIDE SEQUENCE [LARGE SCALE GENOMIC DNA]</scope>
    <source>
        <strain evidence="1 2">LMG 18096</strain>
    </source>
</reference>
<organism evidence="1 2">
    <name type="scientific">Ralstonia holmesii</name>
    <dbReference type="NCBI Taxonomy" id="3058602"/>
    <lineage>
        <taxon>Bacteria</taxon>
        <taxon>Pseudomonadati</taxon>
        <taxon>Pseudomonadota</taxon>
        <taxon>Betaproteobacteria</taxon>
        <taxon>Burkholderiales</taxon>
        <taxon>Burkholderiaceae</taxon>
        <taxon>Ralstonia</taxon>
    </lineage>
</organism>
<accession>A0ABC8QKR5</accession>
<dbReference type="Proteomes" id="UP001189663">
    <property type="component" value="Unassembled WGS sequence"/>
</dbReference>
<dbReference type="RefSeq" id="WP_316684299.1">
    <property type="nucleotide sequence ID" value="NZ_CATZAT010000007.1"/>
</dbReference>
<gene>
    <name evidence="1" type="ORF">LMG18096_03343</name>
</gene>
<dbReference type="EMBL" id="CATZAT010000007">
    <property type="protein sequence ID" value="CAJ0797018.1"/>
    <property type="molecule type" value="Genomic_DNA"/>
</dbReference>
<keyword evidence="2" id="KW-1185">Reference proteome</keyword>
<evidence type="ECO:0000313" key="2">
    <source>
        <dbReference type="Proteomes" id="UP001189663"/>
    </source>
</evidence>
<dbReference type="AlphaFoldDB" id="A0ABC8QKR5"/>
<protein>
    <submittedName>
        <fullName evidence="1">Uncharacterized protein</fullName>
    </submittedName>
</protein>
<proteinExistence type="predicted"/>